<dbReference type="EMBL" id="PFGC01000011">
    <property type="protein sequence ID" value="PIW37316.1"/>
    <property type="molecule type" value="Genomic_DNA"/>
</dbReference>
<organism evidence="2 3">
    <name type="scientific">Candidatus Kerfeldbacteria bacterium CG15_BIG_FIL_POST_REV_8_21_14_020_45_12</name>
    <dbReference type="NCBI Taxonomy" id="2014247"/>
    <lineage>
        <taxon>Bacteria</taxon>
        <taxon>Candidatus Kerfeldiibacteriota</taxon>
    </lineage>
</organism>
<feature type="transmembrane region" description="Helical" evidence="1">
    <location>
        <begin position="61"/>
        <end position="79"/>
    </location>
</feature>
<dbReference type="AlphaFoldDB" id="A0A2M7H510"/>
<protein>
    <submittedName>
        <fullName evidence="2">MFS transporter</fullName>
    </submittedName>
</protein>
<proteinExistence type="predicted"/>
<feature type="transmembrane region" description="Helical" evidence="1">
    <location>
        <begin position="140"/>
        <end position="163"/>
    </location>
</feature>
<keyword evidence="1" id="KW-1133">Transmembrane helix</keyword>
<keyword evidence="1" id="KW-0472">Membrane</keyword>
<sequence>MSKKSENGLVNLLVNIAIPAIVLMKFSSDDWLGPVWGLIIALIFPFSYGLYDFIVRKERNALSIIGVVSIILTGGIGLLQLDPKWIAVKEAAVPLVIAGVLLVSMKTKTPLVEVLIGQVINLPKIRAAASSELLTKKLKITSYVVVFSFIVSAILNYVVSRIIVVSEPGSAAFTAELGRLTAVSYPFIALPSTSVMIIGIIWLIASLKKDTGLSLEDLLHENRSVKK</sequence>
<evidence type="ECO:0000313" key="3">
    <source>
        <dbReference type="Proteomes" id="UP000230292"/>
    </source>
</evidence>
<accession>A0A2M7H510</accession>
<feature type="transmembrane region" description="Helical" evidence="1">
    <location>
        <begin position="85"/>
        <end position="103"/>
    </location>
</feature>
<evidence type="ECO:0000313" key="2">
    <source>
        <dbReference type="EMBL" id="PIW37316.1"/>
    </source>
</evidence>
<name>A0A2M7H510_9BACT</name>
<dbReference type="Proteomes" id="UP000230292">
    <property type="component" value="Unassembled WGS sequence"/>
</dbReference>
<feature type="transmembrane region" description="Helical" evidence="1">
    <location>
        <begin position="183"/>
        <end position="205"/>
    </location>
</feature>
<keyword evidence="1" id="KW-0812">Transmembrane</keyword>
<evidence type="ECO:0000256" key="1">
    <source>
        <dbReference type="SAM" id="Phobius"/>
    </source>
</evidence>
<feature type="transmembrane region" description="Helical" evidence="1">
    <location>
        <begin position="34"/>
        <end position="54"/>
    </location>
</feature>
<reference evidence="2 3" key="1">
    <citation type="submission" date="2017-09" db="EMBL/GenBank/DDBJ databases">
        <title>Depth-based differentiation of microbial function through sediment-hosted aquifers and enrichment of novel symbionts in the deep terrestrial subsurface.</title>
        <authorList>
            <person name="Probst A.J."/>
            <person name="Ladd B."/>
            <person name="Jarett J.K."/>
            <person name="Geller-Mcgrath D.E."/>
            <person name="Sieber C.M."/>
            <person name="Emerson J.B."/>
            <person name="Anantharaman K."/>
            <person name="Thomas B.C."/>
            <person name="Malmstrom R."/>
            <person name="Stieglmeier M."/>
            <person name="Klingl A."/>
            <person name="Woyke T."/>
            <person name="Ryan C.M."/>
            <person name="Banfield J.F."/>
        </authorList>
    </citation>
    <scope>NUCLEOTIDE SEQUENCE [LARGE SCALE GENOMIC DNA]</scope>
    <source>
        <strain evidence="2">CG15_BIG_FIL_POST_REV_8_21_14_020_45_12</strain>
    </source>
</reference>
<feature type="transmembrane region" description="Helical" evidence="1">
    <location>
        <begin position="9"/>
        <end position="28"/>
    </location>
</feature>
<comment type="caution">
    <text evidence="2">The sequence shown here is derived from an EMBL/GenBank/DDBJ whole genome shotgun (WGS) entry which is preliminary data.</text>
</comment>
<dbReference type="NCBIfam" id="NF041646">
    <property type="entry name" value="VC0807_fam"/>
    <property type="match status" value="1"/>
</dbReference>
<gene>
    <name evidence="2" type="ORF">COW24_00865</name>
</gene>